<keyword evidence="1" id="KW-0812">Transmembrane</keyword>
<sequence>MLGSFANGLAVLIGSLIGLLFKKGIGENYKKILMDSMGLCIFLIGIMGATKAQNILLLIVSLAIGSVIGEYLKIEENLDKLGDFIESKLVKKKGSIAKGFVTATLVFCIGSMAIIGALESGLNGNHQTLFAKSIVDGILSIIFASTFGLGVLFSSISVFLYEGFIAVAASSVKMFLVDSVVSDISSVGGVLIIAIGLNVLDIKKIKVGNMLPAIFIPLIFFILKLMYFKVIH</sequence>
<dbReference type="PANTHER" id="PTHR36111:SF2">
    <property type="entry name" value="INNER MEMBRANE PROTEIN"/>
    <property type="match status" value="1"/>
</dbReference>
<evidence type="ECO:0000313" key="2">
    <source>
        <dbReference type="EMBL" id="WFD10755.1"/>
    </source>
</evidence>
<protein>
    <submittedName>
        <fullName evidence="2">DUF554 domain-containing protein</fullName>
    </submittedName>
</protein>
<name>A0ABY8EIK6_9FIRM</name>
<gene>
    <name evidence="2" type="ORF">P4S50_01380</name>
</gene>
<feature type="transmembrane region" description="Helical" evidence="1">
    <location>
        <begin position="95"/>
        <end position="118"/>
    </location>
</feature>
<dbReference type="Proteomes" id="UP001222800">
    <property type="component" value="Chromosome"/>
</dbReference>
<feature type="transmembrane region" description="Helical" evidence="1">
    <location>
        <begin position="175"/>
        <end position="197"/>
    </location>
</feature>
<feature type="transmembrane region" description="Helical" evidence="1">
    <location>
        <begin position="6"/>
        <end position="25"/>
    </location>
</feature>
<organism evidence="2 3">
    <name type="scientific">Tepidibacter hydrothermalis</name>
    <dbReference type="NCBI Taxonomy" id="3036126"/>
    <lineage>
        <taxon>Bacteria</taxon>
        <taxon>Bacillati</taxon>
        <taxon>Bacillota</taxon>
        <taxon>Clostridia</taxon>
        <taxon>Peptostreptococcales</taxon>
        <taxon>Peptostreptococcaceae</taxon>
        <taxon>Tepidibacter</taxon>
    </lineage>
</organism>
<accession>A0ABY8EIK6</accession>
<feature type="transmembrane region" description="Helical" evidence="1">
    <location>
        <begin position="209"/>
        <end position="228"/>
    </location>
</feature>
<keyword evidence="1" id="KW-1133">Transmembrane helix</keyword>
<dbReference type="RefSeq" id="WP_277732722.1">
    <property type="nucleotide sequence ID" value="NZ_CP120733.1"/>
</dbReference>
<keyword evidence="3" id="KW-1185">Reference proteome</keyword>
<evidence type="ECO:0000313" key="3">
    <source>
        <dbReference type="Proteomes" id="UP001222800"/>
    </source>
</evidence>
<evidence type="ECO:0000256" key="1">
    <source>
        <dbReference type="SAM" id="Phobius"/>
    </source>
</evidence>
<feature type="transmembrane region" description="Helical" evidence="1">
    <location>
        <begin position="138"/>
        <end position="163"/>
    </location>
</feature>
<dbReference type="InterPro" id="IPR007563">
    <property type="entry name" value="DUF554"/>
</dbReference>
<proteinExistence type="predicted"/>
<dbReference type="PANTHER" id="PTHR36111">
    <property type="entry name" value="INNER MEMBRANE PROTEIN-RELATED"/>
    <property type="match status" value="1"/>
</dbReference>
<dbReference type="EMBL" id="CP120733">
    <property type="protein sequence ID" value="WFD10755.1"/>
    <property type="molecule type" value="Genomic_DNA"/>
</dbReference>
<reference evidence="2 3" key="1">
    <citation type="submission" date="2023-03" db="EMBL/GenBank/DDBJ databases">
        <title>Complete genome sequence of Tepidibacter sp. SWIR-1, isolated from a deep-sea hydrothermal vent.</title>
        <authorList>
            <person name="Li X."/>
        </authorList>
    </citation>
    <scope>NUCLEOTIDE SEQUENCE [LARGE SCALE GENOMIC DNA]</scope>
    <source>
        <strain evidence="2 3">SWIR-1</strain>
    </source>
</reference>
<keyword evidence="1" id="KW-0472">Membrane</keyword>
<dbReference type="Pfam" id="PF04474">
    <property type="entry name" value="DUF554"/>
    <property type="match status" value="1"/>
</dbReference>